<evidence type="ECO:0000259" key="10">
    <source>
        <dbReference type="Pfam" id="PF05131"/>
    </source>
</evidence>
<dbReference type="GO" id="GO:0007033">
    <property type="term" value="P:vacuole organization"/>
    <property type="evidence" value="ECO:0007669"/>
    <property type="project" value="TreeGrafter"/>
</dbReference>
<organism evidence="12 13">
    <name type="scientific">Meira miltonrushii</name>
    <dbReference type="NCBI Taxonomy" id="1280837"/>
    <lineage>
        <taxon>Eukaryota</taxon>
        <taxon>Fungi</taxon>
        <taxon>Dikarya</taxon>
        <taxon>Basidiomycota</taxon>
        <taxon>Ustilaginomycotina</taxon>
        <taxon>Exobasidiomycetes</taxon>
        <taxon>Exobasidiales</taxon>
        <taxon>Brachybasidiaceae</taxon>
        <taxon>Meira</taxon>
    </lineage>
</organism>
<dbReference type="RefSeq" id="XP_025357103.1">
    <property type="nucleotide sequence ID" value="XM_025501554.1"/>
</dbReference>
<feature type="compositionally biased region" description="Polar residues" evidence="9">
    <location>
        <begin position="7"/>
        <end position="18"/>
    </location>
</feature>
<gene>
    <name evidence="12" type="ORF">FA14DRAFT_186979</name>
</gene>
<feature type="domain" description="Pep3/Vps18 beta-propeller" evidence="10">
    <location>
        <begin position="67"/>
        <end position="512"/>
    </location>
</feature>
<name>A0A316VL55_9BASI</name>
<feature type="compositionally biased region" description="Polar residues" evidence="9">
    <location>
        <begin position="207"/>
        <end position="216"/>
    </location>
</feature>
<evidence type="ECO:0000313" key="12">
    <source>
        <dbReference type="EMBL" id="PWN36801.1"/>
    </source>
</evidence>
<comment type="similarity">
    <text evidence="1">Belongs to the VPS18 family.</text>
</comment>
<keyword evidence="2" id="KW-0479">Metal-binding</keyword>
<keyword evidence="4" id="KW-0862">Zinc</keyword>
<feature type="domain" description="Pep3/Vps18 RING C-terminal" evidence="11">
    <location>
        <begin position="998"/>
        <end position="1054"/>
    </location>
</feature>
<keyword evidence="3" id="KW-0863">Zinc-finger</keyword>
<keyword evidence="5" id="KW-0472">Membrane</keyword>
<evidence type="ECO:0000256" key="2">
    <source>
        <dbReference type="ARBA" id="ARBA00022723"/>
    </source>
</evidence>
<evidence type="ECO:0000256" key="4">
    <source>
        <dbReference type="ARBA" id="ARBA00022833"/>
    </source>
</evidence>
<dbReference type="GO" id="GO:0007032">
    <property type="term" value="P:endosome organization"/>
    <property type="evidence" value="ECO:0007669"/>
    <property type="project" value="TreeGrafter"/>
</dbReference>
<dbReference type="SUPFAM" id="SSF57850">
    <property type="entry name" value="RING/U-box"/>
    <property type="match status" value="1"/>
</dbReference>
<accession>A0A316VL55</accession>
<feature type="region of interest" description="Disordered" evidence="9">
    <location>
        <begin position="1150"/>
        <end position="1185"/>
    </location>
</feature>
<keyword evidence="8" id="KW-0175">Coiled coil</keyword>
<feature type="coiled-coil region" evidence="8">
    <location>
        <begin position="633"/>
        <end position="660"/>
    </location>
</feature>
<dbReference type="GO" id="GO:0006904">
    <property type="term" value="P:vesicle docking involved in exocytosis"/>
    <property type="evidence" value="ECO:0007669"/>
    <property type="project" value="TreeGrafter"/>
</dbReference>
<dbReference type="GO" id="GO:0006886">
    <property type="term" value="P:intracellular protein transport"/>
    <property type="evidence" value="ECO:0007669"/>
    <property type="project" value="UniProtKB-UniRule"/>
</dbReference>
<dbReference type="InParanoid" id="A0A316VL55"/>
<keyword evidence="13" id="KW-1185">Reference proteome</keyword>
<dbReference type="GO" id="GO:0048284">
    <property type="term" value="P:organelle fusion"/>
    <property type="evidence" value="ECO:0007669"/>
    <property type="project" value="TreeGrafter"/>
</dbReference>
<dbReference type="AlphaFoldDB" id="A0A316VL55"/>
<reference evidence="12 13" key="1">
    <citation type="journal article" date="2018" name="Mol. Biol. Evol.">
        <title>Broad Genomic Sampling Reveals a Smut Pathogenic Ancestry of the Fungal Clade Ustilaginomycotina.</title>
        <authorList>
            <person name="Kijpornyongpan T."/>
            <person name="Mondo S.J."/>
            <person name="Barry K."/>
            <person name="Sandor L."/>
            <person name="Lee J."/>
            <person name="Lipzen A."/>
            <person name="Pangilinan J."/>
            <person name="LaButti K."/>
            <person name="Hainaut M."/>
            <person name="Henrissat B."/>
            <person name="Grigoriev I.V."/>
            <person name="Spatafora J.W."/>
            <person name="Aime M.C."/>
        </authorList>
    </citation>
    <scope>NUCLEOTIDE SEQUENCE [LARGE SCALE GENOMIC DNA]</scope>
    <source>
        <strain evidence="12 13">MCA 3882</strain>
    </source>
</reference>
<dbReference type="EMBL" id="KZ819602">
    <property type="protein sequence ID" value="PWN36801.1"/>
    <property type="molecule type" value="Genomic_DNA"/>
</dbReference>
<dbReference type="PANTHER" id="PTHR23323">
    <property type="entry name" value="VACUOLAR PROTEIN SORTING-ASSOCIATED PROTEIN"/>
    <property type="match status" value="1"/>
</dbReference>
<evidence type="ECO:0000259" key="11">
    <source>
        <dbReference type="Pfam" id="PF26148"/>
    </source>
</evidence>
<dbReference type="Proteomes" id="UP000245771">
    <property type="component" value="Unassembled WGS sequence"/>
</dbReference>
<proteinExistence type="inferred from homology"/>
<feature type="compositionally biased region" description="Polar residues" evidence="9">
    <location>
        <begin position="28"/>
        <end position="37"/>
    </location>
</feature>
<feature type="repeat" description="CHCR" evidence="7">
    <location>
        <begin position="744"/>
        <end position="922"/>
    </location>
</feature>
<evidence type="ECO:0000256" key="5">
    <source>
        <dbReference type="ARBA" id="ARBA00023136"/>
    </source>
</evidence>
<dbReference type="Pfam" id="PF26148">
    <property type="entry name" value="VPS18_RING_C"/>
    <property type="match status" value="1"/>
</dbReference>
<evidence type="ECO:0000256" key="1">
    <source>
        <dbReference type="ARBA" id="ARBA00010454"/>
    </source>
</evidence>
<dbReference type="InterPro" id="IPR058919">
    <property type="entry name" value="Pep3/Vps18_RING_C"/>
</dbReference>
<dbReference type="OrthoDB" id="1845386at2759"/>
<evidence type="ECO:0000256" key="8">
    <source>
        <dbReference type="SAM" id="Coils"/>
    </source>
</evidence>
<evidence type="ECO:0000256" key="7">
    <source>
        <dbReference type="PROSITE-ProRule" id="PRU01006"/>
    </source>
</evidence>
<evidence type="ECO:0000256" key="3">
    <source>
        <dbReference type="ARBA" id="ARBA00022771"/>
    </source>
</evidence>
<protein>
    <submittedName>
        <fullName evidence="12">Uncharacterized protein</fullName>
    </submittedName>
</protein>
<dbReference type="GeneID" id="37023335"/>
<dbReference type="GO" id="GO:0030897">
    <property type="term" value="C:HOPS complex"/>
    <property type="evidence" value="ECO:0007669"/>
    <property type="project" value="TreeGrafter"/>
</dbReference>
<dbReference type="InterPro" id="IPR000547">
    <property type="entry name" value="Clathrin_H-chain/VPS_repeat"/>
</dbReference>
<feature type="region of interest" description="Disordered" evidence="9">
    <location>
        <begin position="1"/>
        <end position="37"/>
    </location>
</feature>
<evidence type="ECO:0000313" key="13">
    <source>
        <dbReference type="Proteomes" id="UP000245771"/>
    </source>
</evidence>
<comment type="subcellular location">
    <subcellularLocation>
        <location evidence="6">Endomembrane system</location>
        <topology evidence="6">Peripheral membrane protein</topology>
        <orientation evidence="6">Cytoplasmic side</orientation>
    </subcellularLocation>
</comment>
<dbReference type="PROSITE" id="PS50236">
    <property type="entry name" value="CHCR"/>
    <property type="match status" value="1"/>
</dbReference>
<sequence>MMFDDFVQTSKQQPNNGSFGQGFEQDEGPSSSAVANNGYNLPPVTALETGFVSNDVDIGGNADPSQPIFQLGRVQYAFSAPLALLTVSSNILTMCMYDYPSPVRLAQGAPMPPPPRLVRIDLDDPEKTVEAEIPLAPLPRARNAPAPDPSLMGPHKMFSDPTGKHLIITTRNGENFYWISGWKKAKALPKLKGIVIESVAWNQSASSTAFPSNKSASKNHKRAGSGASTPTTITTKEILLGTQTGDLYETMLTTNSASDGDEGDFLDRFARRTANTVGGSGDVDKYLHHVFRLSERQPVTGLASEIFGPSSQISRAVVIATTSTRIYEFVGELKGRADGDTSSESEALYNKLFLPYRTDAIPNLKSELPGDLPYSELHLWTPRGKRNAKALAWLTGPGIYHGLISYGDQQVGDSVIDSANLLPYPAMALYSPNGENEGEMVAEIPLSAALTEFHFVLLYRDRVMAISSLDDHVVFQESLPLQPNERVIGTAVDTTRGSYWIYTDSSIFELVIAEEDRHVWRIYLERNNHEQALKYAKSALQREQVLSSQGDLFFRDGKFIQAAQCYAQTFSRTFEEIVLQFLDCNERDALRYFLVMRLERLRRSDLTQRMMLATWLVEIYLGKINDLEDVAAAEEASQNVDNYRIEMDLLQDELKQFLVTYKDNLDRRTIFGLITKHGRAEFLLHFAAITGEHDRIVQHWIREEDWEKALSAITSQHSLDLYYRFATTLIRHLPRQTIDSWTKQERLSPRKLIPAMALYKPTQGEPNYVIQYLQAIVRNGATESSLHNFLLSLLAKHDDPGLIPFLTSSVNNPLTGQPYYDLDFALRTCSSFGKTEACVRIFAKMGNFENAVDLAIQAGNVDLACTCADAIQFQTGNHSHGQSAINGMGNQMDTLEGRQSLRKQLWLKVARFVVEEKNDLAAAMAFLARAPDLLSIEDILPFFPDFTVIDTFKDDICNALENYAQRIDTLKSEMDAATQSAESIRADTQKLANRFVSVEADEKCGVCQELVLQRQFYVFACNHAFHADCLVSETTKYLSPRTLRRILVLQEELSSLTGGLIPSLPPSYAAAVASSMNSTANAALAAAQKAATGGMGTVTNGVNLLGLDKLRELILPDAIVGAISASVSVGVASGRKALAPLDPFADPTASLRAKPAGLDDALNGRADNDQEEDVTRPGQKTQVTIARRGRKLEEEQRIAELREELDGLVASACILCDGSVQAINRPFVTDAHELEEWEL</sequence>
<dbReference type="GO" id="GO:0008270">
    <property type="term" value="F:zinc ion binding"/>
    <property type="evidence" value="ECO:0007669"/>
    <property type="project" value="UniProtKB-KW"/>
</dbReference>
<evidence type="ECO:0000256" key="9">
    <source>
        <dbReference type="SAM" id="MobiDB-lite"/>
    </source>
</evidence>
<feature type="region of interest" description="Disordered" evidence="9">
    <location>
        <begin position="207"/>
        <end position="230"/>
    </location>
</feature>
<evidence type="ECO:0000256" key="6">
    <source>
        <dbReference type="ARBA" id="ARBA00029433"/>
    </source>
</evidence>
<dbReference type="GO" id="GO:0030674">
    <property type="term" value="F:protein-macromolecule adaptor activity"/>
    <property type="evidence" value="ECO:0007669"/>
    <property type="project" value="TreeGrafter"/>
</dbReference>
<dbReference type="PANTHER" id="PTHR23323:SF26">
    <property type="entry name" value="VACUOLAR PROTEIN SORTING-ASSOCIATED PROTEIN 18 HOMOLOG"/>
    <property type="match status" value="1"/>
</dbReference>
<dbReference type="Pfam" id="PF05131">
    <property type="entry name" value="Pep3_Vps18"/>
    <property type="match status" value="1"/>
</dbReference>
<dbReference type="STRING" id="1280837.A0A316VL55"/>
<dbReference type="InterPro" id="IPR007810">
    <property type="entry name" value="Pep3/Vps18_beta-prop"/>
</dbReference>
<dbReference type="GO" id="GO:0005768">
    <property type="term" value="C:endosome"/>
    <property type="evidence" value="ECO:0007669"/>
    <property type="project" value="TreeGrafter"/>
</dbReference>
<dbReference type="FunCoup" id="A0A316VL55">
    <property type="interactions" value="522"/>
</dbReference>
<feature type="coiled-coil region" evidence="8">
    <location>
        <begin position="953"/>
        <end position="987"/>
    </location>
</feature>